<gene>
    <name evidence="3" type="ORF">GCM10009030_21990</name>
</gene>
<feature type="domain" description="HVO-A0261-like N-terminal" evidence="2">
    <location>
        <begin position="11"/>
        <end position="94"/>
    </location>
</feature>
<dbReference type="Pfam" id="PF25213">
    <property type="entry name" value="HVO_A0261_N"/>
    <property type="match status" value="1"/>
</dbReference>
<dbReference type="EMBL" id="BMOU01000003">
    <property type="protein sequence ID" value="GGN95010.1"/>
    <property type="molecule type" value="Genomic_DNA"/>
</dbReference>
<dbReference type="InterPro" id="IPR057527">
    <property type="entry name" value="HVO_A0261-like_N"/>
</dbReference>
<accession>A0A830GMA0</accession>
<evidence type="ECO:0000259" key="2">
    <source>
        <dbReference type="Pfam" id="PF25213"/>
    </source>
</evidence>
<evidence type="ECO:0000259" key="1">
    <source>
        <dbReference type="Pfam" id="PF08350"/>
    </source>
</evidence>
<dbReference type="Proteomes" id="UP000605784">
    <property type="component" value="Unassembled WGS sequence"/>
</dbReference>
<dbReference type="Pfam" id="PF08350">
    <property type="entry name" value="FilR1_middle"/>
    <property type="match status" value="1"/>
</dbReference>
<keyword evidence="4" id="KW-1185">Reference proteome</keyword>
<proteinExistence type="predicted"/>
<feature type="domain" description="Methanogenesis regulatory protein FilR1 middle" evidence="1">
    <location>
        <begin position="128"/>
        <end position="257"/>
    </location>
</feature>
<dbReference type="InterPro" id="IPR036390">
    <property type="entry name" value="WH_DNA-bd_sf"/>
</dbReference>
<sequence>MGQYSSETPIDDIAYLTRSEHRAPTLIALTVRPRSRSELWEMTGVSESTIRRTLSEFEERDWVQRDGYQYEVTQLGAFIASAMAELIDRVETERKLRDVWRLLPGEDSGFTIDMCSDATVTVAEPENPSRPIARFCSLLEDTERLRFTGLDVAMLDSCKQELCERIVDGMETELINPPRVANYIRSDCPGLFSEALESGNLDVRLHDALPPFGVSIFDDRIAVTGYDREAVTVRVLVDTDDADARDWAESTFTSHRRKTPILPIEDDL</sequence>
<dbReference type="AlphaFoldDB" id="A0A830GMA0"/>
<dbReference type="InterPro" id="IPR036388">
    <property type="entry name" value="WH-like_DNA-bd_sf"/>
</dbReference>
<comment type="caution">
    <text evidence="3">The sequence shown here is derived from an EMBL/GenBank/DDBJ whole genome shotgun (WGS) entry which is preliminary data.</text>
</comment>
<evidence type="ECO:0008006" key="5">
    <source>
        <dbReference type="Google" id="ProtNLM"/>
    </source>
</evidence>
<dbReference type="InterPro" id="IPR013561">
    <property type="entry name" value="FilR1_middle_dom"/>
</dbReference>
<name>A0A830GMA0_9EURY</name>
<reference evidence="3" key="2">
    <citation type="submission" date="2020-09" db="EMBL/GenBank/DDBJ databases">
        <authorList>
            <person name="Sun Q."/>
            <person name="Ohkuma M."/>
        </authorList>
    </citation>
    <scope>NUCLEOTIDE SEQUENCE</scope>
    <source>
        <strain evidence="3">JCM 17820</strain>
    </source>
</reference>
<dbReference type="Gene3D" id="1.10.10.10">
    <property type="entry name" value="Winged helix-like DNA-binding domain superfamily/Winged helix DNA-binding domain"/>
    <property type="match status" value="1"/>
</dbReference>
<reference evidence="3" key="1">
    <citation type="journal article" date="2014" name="Int. J. Syst. Evol. Microbiol.">
        <title>Complete genome sequence of Corynebacterium casei LMG S-19264T (=DSM 44701T), isolated from a smear-ripened cheese.</title>
        <authorList>
            <consortium name="US DOE Joint Genome Institute (JGI-PGF)"/>
            <person name="Walter F."/>
            <person name="Albersmeier A."/>
            <person name="Kalinowski J."/>
            <person name="Ruckert C."/>
        </authorList>
    </citation>
    <scope>NUCLEOTIDE SEQUENCE</scope>
    <source>
        <strain evidence="3">JCM 17820</strain>
    </source>
</reference>
<organism evidence="3 4">
    <name type="scientific">Haloarcula pellucida</name>
    <dbReference type="NCBI Taxonomy" id="1427151"/>
    <lineage>
        <taxon>Archaea</taxon>
        <taxon>Methanobacteriati</taxon>
        <taxon>Methanobacteriota</taxon>
        <taxon>Stenosarchaea group</taxon>
        <taxon>Halobacteria</taxon>
        <taxon>Halobacteriales</taxon>
        <taxon>Haloarculaceae</taxon>
        <taxon>Haloarcula</taxon>
    </lineage>
</organism>
<dbReference type="SUPFAM" id="SSF46785">
    <property type="entry name" value="Winged helix' DNA-binding domain"/>
    <property type="match status" value="1"/>
</dbReference>
<evidence type="ECO:0000313" key="3">
    <source>
        <dbReference type="EMBL" id="GGN95010.1"/>
    </source>
</evidence>
<protein>
    <recommendedName>
        <fullName evidence="5">MarR family transcriptional regulator</fullName>
    </recommendedName>
</protein>
<evidence type="ECO:0000313" key="4">
    <source>
        <dbReference type="Proteomes" id="UP000605784"/>
    </source>
</evidence>
<dbReference type="RefSeq" id="WP_188997431.1">
    <property type="nucleotide sequence ID" value="NZ_BMOU01000003.1"/>
</dbReference>